<dbReference type="KEGG" id="tet:TTHERM_00079790"/>
<feature type="compositionally biased region" description="Polar residues" evidence="1">
    <location>
        <begin position="77"/>
        <end position="95"/>
    </location>
</feature>
<name>Q23FN6_TETTS</name>
<feature type="compositionally biased region" description="Low complexity" evidence="1">
    <location>
        <begin position="96"/>
        <end position="134"/>
    </location>
</feature>
<dbReference type="RefSeq" id="XP_001015819.2">
    <property type="nucleotide sequence ID" value="XM_001015819.2"/>
</dbReference>
<dbReference type="HOGENOM" id="CLU_484434_0_0_1"/>
<dbReference type="InterPro" id="IPR042467">
    <property type="entry name" value="Peptidase_C65_otubain_sub2"/>
</dbReference>
<dbReference type="AlphaFoldDB" id="Q23FN6"/>
<proteinExistence type="predicted"/>
<protein>
    <submittedName>
        <fullName evidence="2">Peptidase C65 otubain protein</fullName>
    </submittedName>
</protein>
<dbReference type="Proteomes" id="UP000009168">
    <property type="component" value="Unassembled WGS sequence"/>
</dbReference>
<dbReference type="PANTHER" id="PTHR31804">
    <property type="entry name" value="MEDIATOR OF RNA POLYMERASE II TRANSCRIPTION SUBUNIT 15"/>
    <property type="match status" value="1"/>
</dbReference>
<evidence type="ECO:0000256" key="1">
    <source>
        <dbReference type="SAM" id="MobiDB-lite"/>
    </source>
</evidence>
<dbReference type="eggNOG" id="ENOG502R2N4">
    <property type="taxonomic scope" value="Eukaryota"/>
</dbReference>
<dbReference type="PANTHER" id="PTHR31804:SF2">
    <property type="entry name" value="CUE DOMAIN-CONTAINING PROTEIN-RELATED"/>
    <property type="match status" value="1"/>
</dbReference>
<feature type="region of interest" description="Disordered" evidence="1">
    <location>
        <begin position="77"/>
        <end position="134"/>
    </location>
</feature>
<reference evidence="3" key="1">
    <citation type="journal article" date="2006" name="PLoS Biol.">
        <title>Macronuclear genome sequence of the ciliate Tetrahymena thermophila, a model eukaryote.</title>
        <authorList>
            <person name="Eisen J.A."/>
            <person name="Coyne R.S."/>
            <person name="Wu M."/>
            <person name="Wu D."/>
            <person name="Thiagarajan M."/>
            <person name="Wortman J.R."/>
            <person name="Badger J.H."/>
            <person name="Ren Q."/>
            <person name="Amedeo P."/>
            <person name="Jones K.M."/>
            <person name="Tallon L.J."/>
            <person name="Delcher A.L."/>
            <person name="Salzberg S.L."/>
            <person name="Silva J.C."/>
            <person name="Haas B.J."/>
            <person name="Majoros W.H."/>
            <person name="Farzad M."/>
            <person name="Carlton J.M."/>
            <person name="Smith R.K. Jr."/>
            <person name="Garg J."/>
            <person name="Pearlman R.E."/>
            <person name="Karrer K.M."/>
            <person name="Sun L."/>
            <person name="Manning G."/>
            <person name="Elde N.C."/>
            <person name="Turkewitz A.P."/>
            <person name="Asai D.J."/>
            <person name="Wilkes D.E."/>
            <person name="Wang Y."/>
            <person name="Cai H."/>
            <person name="Collins K."/>
            <person name="Stewart B.A."/>
            <person name="Lee S.R."/>
            <person name="Wilamowska K."/>
            <person name="Weinberg Z."/>
            <person name="Ruzzo W.L."/>
            <person name="Wloga D."/>
            <person name="Gaertig J."/>
            <person name="Frankel J."/>
            <person name="Tsao C.-C."/>
            <person name="Gorovsky M.A."/>
            <person name="Keeling P.J."/>
            <person name="Waller R.F."/>
            <person name="Patron N.J."/>
            <person name="Cherry J.M."/>
            <person name="Stover N.A."/>
            <person name="Krieger C.J."/>
            <person name="del Toro C."/>
            <person name="Ryder H.F."/>
            <person name="Williamson S.C."/>
            <person name="Barbeau R.A."/>
            <person name="Hamilton E.P."/>
            <person name="Orias E."/>
        </authorList>
    </citation>
    <scope>NUCLEOTIDE SEQUENCE [LARGE SCALE GENOMIC DNA]</scope>
    <source>
        <strain evidence="3">SB210</strain>
    </source>
</reference>
<gene>
    <name evidence="2" type="ORF">TTHERM_00079790</name>
</gene>
<dbReference type="InParanoid" id="Q23FN6"/>
<keyword evidence="3" id="KW-1185">Reference proteome</keyword>
<dbReference type="Gene3D" id="1.20.1300.20">
    <property type="entry name" value="Peptidase C65 Otubain, subdomain 2"/>
    <property type="match status" value="1"/>
</dbReference>
<dbReference type="GeneID" id="7824595"/>
<organism evidence="2 3">
    <name type="scientific">Tetrahymena thermophila (strain SB210)</name>
    <dbReference type="NCBI Taxonomy" id="312017"/>
    <lineage>
        <taxon>Eukaryota</taxon>
        <taxon>Sar</taxon>
        <taxon>Alveolata</taxon>
        <taxon>Ciliophora</taxon>
        <taxon>Intramacronucleata</taxon>
        <taxon>Oligohymenophorea</taxon>
        <taxon>Hymenostomatida</taxon>
        <taxon>Tetrahymenina</taxon>
        <taxon>Tetrahymenidae</taxon>
        <taxon>Tetrahymena</taxon>
    </lineage>
</organism>
<accession>Q23FN6</accession>
<feature type="region of interest" description="Disordered" evidence="1">
    <location>
        <begin position="441"/>
        <end position="461"/>
    </location>
</feature>
<dbReference type="InterPro" id="IPR019400">
    <property type="entry name" value="Peptidase_C65_otubain"/>
</dbReference>
<dbReference type="Pfam" id="PF10275">
    <property type="entry name" value="Peptidase_C65"/>
    <property type="match status" value="1"/>
</dbReference>
<sequence length="566" mass="65714">MKDQKGDKSVEITVLVELFSTFFEKITFVHPDKEILMKNLSKFKNFLYGNQQNLEKGYEFLQSMKEQYQQYLVENQSTASASNQNGSNLASNNPLTNQGTTQQSFQQYQQQYNAQQRSQQEQQRQQIQQATSSYQNPSIAAQNNIVKTFKFDLSSLNENANLFKIQSIQDFSGVRGEGINPKIALSGSSFNYIREFVSEVNAFYRCIGFRYLEQLIKSQNLAKLQDILKSVQSKKIVLEQYYREQTSIENDAEENIARQQNNDYLRNTFCGYLEYIIESLKKDKSSAELQEILYKIVNGDSAFDTALISFIKEQSVRFIQESDPLYIDFLLSSQELKNDKELIQHIRSQDEPLEITIKIVALALETLINIYTIENNNALTKKDYKFNSLPESSNITLDLLKIKQPYIIYYLIYNQLEGQQLVRVSSQAFINQQQTLQQQQESQQNEQNIYGQKPRQQNSVQTNKANLAQNNAEVRPSQIEDLKVRGGYLKKMLKMFDDNTEDLINKLSSFKDGMNEDEEDEQDEENIEKVLKEQINYSKSRALNFYSNIQTQDRGQNWVNDGISNQ</sequence>
<evidence type="ECO:0000313" key="2">
    <source>
        <dbReference type="EMBL" id="EAR95574.2"/>
    </source>
</evidence>
<evidence type="ECO:0000313" key="3">
    <source>
        <dbReference type="Proteomes" id="UP000009168"/>
    </source>
</evidence>
<dbReference type="EMBL" id="GG662704">
    <property type="protein sequence ID" value="EAR95574.2"/>
    <property type="molecule type" value="Genomic_DNA"/>
</dbReference>
<dbReference type="OrthoDB" id="284865at2759"/>